<proteinExistence type="predicted"/>
<evidence type="ECO:0000313" key="2">
    <source>
        <dbReference type="Proteomes" id="UP001152885"/>
    </source>
</evidence>
<gene>
    <name evidence="1" type="ORF">CANVERA_P4109</name>
</gene>
<evidence type="ECO:0000313" key="1">
    <source>
        <dbReference type="EMBL" id="CAI5759598.1"/>
    </source>
</evidence>
<dbReference type="AlphaFoldDB" id="A0A9W4TY61"/>
<dbReference type="Proteomes" id="UP001152885">
    <property type="component" value="Unassembled WGS sequence"/>
</dbReference>
<name>A0A9W4TY61_9ASCO</name>
<comment type="caution">
    <text evidence="1">The sequence shown here is derived from an EMBL/GenBank/DDBJ whole genome shotgun (WGS) entry which is preliminary data.</text>
</comment>
<protein>
    <submittedName>
        <fullName evidence="1">Uncharacterized protein</fullName>
    </submittedName>
</protein>
<sequence>MSVRNLIKKYELIVGLIFRTFIKSFIDLFSQKDKAAKIATLTNFGNSIKKIYIVLTFTKHLIEKQYVVDQKLIKTYNRLNNLNLKQNDFIRQPNLFFNSIGLLSSTSSRTTNENEGSRIRRRLSTKEHAKYIAKLQDYSKFSVRYGKLVEKYNKLRKQYGY</sequence>
<reference evidence="1" key="1">
    <citation type="submission" date="2022-12" db="EMBL/GenBank/DDBJ databases">
        <authorList>
            <person name="Brejova B."/>
        </authorList>
    </citation>
    <scope>NUCLEOTIDE SEQUENCE</scope>
</reference>
<keyword evidence="2" id="KW-1185">Reference proteome</keyword>
<organism evidence="1 2">
    <name type="scientific">Candida verbasci</name>
    <dbReference type="NCBI Taxonomy" id="1227364"/>
    <lineage>
        <taxon>Eukaryota</taxon>
        <taxon>Fungi</taxon>
        <taxon>Dikarya</taxon>
        <taxon>Ascomycota</taxon>
        <taxon>Saccharomycotina</taxon>
        <taxon>Pichiomycetes</taxon>
        <taxon>Debaryomycetaceae</taxon>
        <taxon>Candida/Lodderomyces clade</taxon>
        <taxon>Candida</taxon>
    </lineage>
</organism>
<accession>A0A9W4TY61</accession>
<dbReference type="EMBL" id="CANTUO010000004">
    <property type="protein sequence ID" value="CAI5759598.1"/>
    <property type="molecule type" value="Genomic_DNA"/>
</dbReference>